<proteinExistence type="predicted"/>
<dbReference type="Proteomes" id="UP000070252">
    <property type="component" value="Unassembled WGS sequence"/>
</dbReference>
<reference evidence="1 2" key="1">
    <citation type="submission" date="2015-08" db="EMBL/GenBank/DDBJ databases">
        <title>Genome of Paenibacillus jilunlii.</title>
        <authorList>
            <person name="Sant'Anna F.H."/>
            <person name="Ambrosini A."/>
            <person name="Souza R."/>
            <person name="Bach E."/>
            <person name="Fernandes G."/>
            <person name="Balsanelli E."/>
            <person name="Baura V.A."/>
            <person name="Pedrosa F.O."/>
            <person name="Souza E.M."/>
            <person name="Passaglia L."/>
        </authorList>
    </citation>
    <scope>NUCLEOTIDE SEQUENCE [LARGE SCALE GENOMIC DNA]</scope>
    <source>
        <strain evidence="1 2">DSM 23019</strain>
    </source>
</reference>
<evidence type="ECO:0000313" key="2">
    <source>
        <dbReference type="Proteomes" id="UP000070252"/>
    </source>
</evidence>
<protein>
    <submittedName>
        <fullName evidence="1">Uncharacterized protein</fullName>
    </submittedName>
</protein>
<sequence>MSFRGGGGGLDFSSGVKRTEKPLFYFILRKSLLFGRIRTQPLYRSMEPEMGRGRQIAESLELECHVRAAQAGMS</sequence>
<organism evidence="1 2">
    <name type="scientific">Paenibacillus jilunlii</name>
    <dbReference type="NCBI Taxonomy" id="682956"/>
    <lineage>
        <taxon>Bacteria</taxon>
        <taxon>Bacillati</taxon>
        <taxon>Bacillota</taxon>
        <taxon>Bacilli</taxon>
        <taxon>Bacillales</taxon>
        <taxon>Paenibacillaceae</taxon>
        <taxon>Paenibacillus</taxon>
    </lineage>
</organism>
<gene>
    <name evidence="1" type="ORF">AML91_16965</name>
</gene>
<comment type="caution">
    <text evidence="1">The sequence shown here is derived from an EMBL/GenBank/DDBJ whole genome shotgun (WGS) entry which is preliminary data.</text>
</comment>
<keyword evidence="2" id="KW-1185">Reference proteome</keyword>
<name>A0ABR5STH5_9BACL</name>
<evidence type="ECO:0000313" key="1">
    <source>
        <dbReference type="EMBL" id="KWX73938.1"/>
    </source>
</evidence>
<accession>A0ABR5STH5</accession>
<dbReference type="EMBL" id="LIPY01000116">
    <property type="protein sequence ID" value="KWX73938.1"/>
    <property type="molecule type" value="Genomic_DNA"/>
</dbReference>